<keyword evidence="2" id="KW-1185">Reference proteome</keyword>
<proteinExistence type="predicted"/>
<dbReference type="RefSeq" id="WP_184475569.1">
    <property type="nucleotide sequence ID" value="NZ_JACHOV010000007.1"/>
</dbReference>
<evidence type="ECO:0000313" key="2">
    <source>
        <dbReference type="Proteomes" id="UP000575068"/>
    </source>
</evidence>
<protein>
    <submittedName>
        <fullName evidence="1">Uncharacterized protein</fullName>
    </submittedName>
</protein>
<gene>
    <name evidence="1" type="ORF">HNQ99_002091</name>
</gene>
<sequence length="83" mass="9346">MIRTLLMIILLVLVVGVVLYAFGVIDVQQTRQARLPEVQTQGGQMPAFDVETPDVDVGTRNETVKVPEISIDRPREPEETEQR</sequence>
<comment type="caution">
    <text evidence="1">The sequence shown here is derived from an EMBL/GenBank/DDBJ whole genome shotgun (WGS) entry which is preliminary data.</text>
</comment>
<reference evidence="1 2" key="1">
    <citation type="submission" date="2020-08" db="EMBL/GenBank/DDBJ databases">
        <title>Genomic Encyclopedia of Type Strains, Phase IV (KMG-IV): sequencing the most valuable type-strain genomes for metagenomic binning, comparative biology and taxonomic classification.</title>
        <authorList>
            <person name="Goeker M."/>
        </authorList>
    </citation>
    <scope>NUCLEOTIDE SEQUENCE [LARGE SCALE GENOMIC DNA]</scope>
    <source>
        <strain evidence="1 2">DSM 7465</strain>
    </source>
</reference>
<accession>A0A840HW68</accession>
<dbReference type="EMBL" id="JACHOV010000007">
    <property type="protein sequence ID" value="MBB4641778.1"/>
    <property type="molecule type" value="Genomic_DNA"/>
</dbReference>
<dbReference type="AlphaFoldDB" id="A0A840HW68"/>
<evidence type="ECO:0000313" key="1">
    <source>
        <dbReference type="EMBL" id="MBB4641778.1"/>
    </source>
</evidence>
<name>A0A840HW68_9SPHN</name>
<dbReference type="Proteomes" id="UP000575068">
    <property type="component" value="Unassembled WGS sequence"/>
</dbReference>
<organism evidence="1 2">
    <name type="scientific">Rhizorhapis suberifaciens</name>
    <name type="common">corky root of lettuce</name>
    <dbReference type="NCBI Taxonomy" id="13656"/>
    <lineage>
        <taxon>Bacteria</taxon>
        <taxon>Pseudomonadati</taxon>
        <taxon>Pseudomonadota</taxon>
        <taxon>Alphaproteobacteria</taxon>
        <taxon>Sphingomonadales</taxon>
        <taxon>Sphingomonadaceae</taxon>
        <taxon>Rhizorhapis</taxon>
    </lineage>
</organism>